<evidence type="ECO:0000313" key="3">
    <source>
        <dbReference type="Proteomes" id="UP000317982"/>
    </source>
</evidence>
<gene>
    <name evidence="2" type="ORF">FL583_15920</name>
</gene>
<sequence>MQKFVVVLHHPDVSSATLSPAVRNALSASGATAVSLNVDDADVAPALRFGPGAPITALVSIWTDGEPADVIPVVADAAGEPEPHAYRVTERVRLDLAPVPDGVRTDALAQIALLRRPESMSRDEYLEYWLVHHTPIAIRTQGTVAYVQNVVEDVLTASSPPVAAIVEEHFPMAALTDPHVFYGSAGDDAERARRERELMTSVSRFGADKGLDLVPTSRYSWKL</sequence>
<organism evidence="2 3">
    <name type="scientific">Cryptosporangium phraense</name>
    <dbReference type="NCBI Taxonomy" id="2593070"/>
    <lineage>
        <taxon>Bacteria</taxon>
        <taxon>Bacillati</taxon>
        <taxon>Actinomycetota</taxon>
        <taxon>Actinomycetes</taxon>
        <taxon>Cryptosporangiales</taxon>
        <taxon>Cryptosporangiaceae</taxon>
        <taxon>Cryptosporangium</taxon>
    </lineage>
</organism>
<dbReference type="AlphaFoldDB" id="A0A545ARI3"/>
<dbReference type="GO" id="GO:0016491">
    <property type="term" value="F:oxidoreductase activity"/>
    <property type="evidence" value="ECO:0007669"/>
    <property type="project" value="InterPro"/>
</dbReference>
<dbReference type="OrthoDB" id="9015064at2"/>
<dbReference type="Gene3D" id="3.30.70.100">
    <property type="match status" value="1"/>
</dbReference>
<evidence type="ECO:0000313" key="2">
    <source>
        <dbReference type="EMBL" id="TQS43946.1"/>
    </source>
</evidence>
<proteinExistence type="predicted"/>
<comment type="caution">
    <text evidence="2">The sequence shown here is derived from an EMBL/GenBank/DDBJ whole genome shotgun (WGS) entry which is preliminary data.</text>
</comment>
<dbReference type="RefSeq" id="WP_142705430.1">
    <property type="nucleotide sequence ID" value="NZ_VIRS01000010.1"/>
</dbReference>
<dbReference type="InterPro" id="IPR009799">
    <property type="entry name" value="EthD_dom"/>
</dbReference>
<dbReference type="Proteomes" id="UP000317982">
    <property type="component" value="Unassembled WGS sequence"/>
</dbReference>
<dbReference type="InParanoid" id="A0A545ARI3"/>
<protein>
    <recommendedName>
        <fullName evidence="1">EthD domain-containing protein</fullName>
    </recommendedName>
</protein>
<reference evidence="2 3" key="1">
    <citation type="submission" date="2019-07" db="EMBL/GenBank/DDBJ databases">
        <title>Cryptosporangium phraense sp. nov., isolated from plant litter.</title>
        <authorList>
            <person name="Suriyachadkun C."/>
        </authorList>
    </citation>
    <scope>NUCLEOTIDE SEQUENCE [LARGE SCALE GENOMIC DNA]</scope>
    <source>
        <strain evidence="2 3">A-T 5661</strain>
    </source>
</reference>
<evidence type="ECO:0000259" key="1">
    <source>
        <dbReference type="Pfam" id="PF07110"/>
    </source>
</evidence>
<dbReference type="Pfam" id="PF07110">
    <property type="entry name" value="EthD"/>
    <property type="match status" value="1"/>
</dbReference>
<dbReference type="EMBL" id="VIRS01000010">
    <property type="protein sequence ID" value="TQS43946.1"/>
    <property type="molecule type" value="Genomic_DNA"/>
</dbReference>
<keyword evidence="3" id="KW-1185">Reference proteome</keyword>
<name>A0A545ARI3_9ACTN</name>
<feature type="domain" description="EthD" evidence="1">
    <location>
        <begin position="118"/>
        <end position="171"/>
    </location>
</feature>
<accession>A0A545ARI3</accession>
<dbReference type="SUPFAM" id="SSF54909">
    <property type="entry name" value="Dimeric alpha+beta barrel"/>
    <property type="match status" value="1"/>
</dbReference>
<dbReference type="InterPro" id="IPR011008">
    <property type="entry name" value="Dimeric_a/b-barrel"/>
</dbReference>